<dbReference type="InterPro" id="IPR010541">
    <property type="entry name" value="Prp3_C"/>
</dbReference>
<dbReference type="EMBL" id="QEAM01000114">
    <property type="protein sequence ID" value="TPX46110.1"/>
    <property type="molecule type" value="Genomic_DNA"/>
</dbReference>
<feature type="region of interest" description="Disordered" evidence="5">
    <location>
        <begin position="514"/>
        <end position="540"/>
    </location>
</feature>
<comment type="caution">
    <text evidence="8">The sequence shown here is derived from an EMBL/GenBank/DDBJ whole genome shotgun (WGS) entry which is preliminary data.</text>
</comment>
<evidence type="ECO:0000256" key="4">
    <source>
        <dbReference type="ARBA" id="ARBA00023242"/>
    </source>
</evidence>
<dbReference type="Pfam" id="PF06544">
    <property type="entry name" value="Prp3_C"/>
    <property type="match status" value="1"/>
</dbReference>
<feature type="region of interest" description="Disordered" evidence="5">
    <location>
        <begin position="1"/>
        <end position="37"/>
    </location>
</feature>
<comment type="subcellular location">
    <subcellularLocation>
        <location evidence="1">Nucleus</location>
    </subcellularLocation>
</comment>
<evidence type="ECO:0000259" key="7">
    <source>
        <dbReference type="Pfam" id="PF08572"/>
    </source>
</evidence>
<dbReference type="GO" id="GO:0046540">
    <property type="term" value="C:U4/U6 x U5 tri-snRNP complex"/>
    <property type="evidence" value="ECO:0007669"/>
    <property type="project" value="InterPro"/>
</dbReference>
<evidence type="ECO:0000256" key="5">
    <source>
        <dbReference type="SAM" id="MobiDB-lite"/>
    </source>
</evidence>
<keyword evidence="2" id="KW-0507">mRNA processing</keyword>
<proteinExistence type="predicted"/>
<feature type="domain" description="Pre-mRNA-splicing factor 3" evidence="7">
    <location>
        <begin position="209"/>
        <end position="426"/>
    </location>
</feature>
<dbReference type="PANTHER" id="PTHR14212">
    <property type="entry name" value="U4/U6-ASSOCIATED RNA SPLICING FACTOR-RELATED"/>
    <property type="match status" value="1"/>
</dbReference>
<reference evidence="8 9" key="1">
    <citation type="journal article" date="2019" name="Sci. Rep.">
        <title>Comparative genomics of chytrid fungi reveal insights into the obligate biotrophic and pathogenic lifestyle of Synchytrium endobioticum.</title>
        <authorList>
            <person name="van de Vossenberg B.T.L.H."/>
            <person name="Warris S."/>
            <person name="Nguyen H.D.T."/>
            <person name="van Gent-Pelzer M.P.E."/>
            <person name="Joly D.L."/>
            <person name="van de Geest H.C."/>
            <person name="Bonants P.J.M."/>
            <person name="Smith D.S."/>
            <person name="Levesque C.A."/>
            <person name="van der Lee T.A.J."/>
        </authorList>
    </citation>
    <scope>NUCLEOTIDE SEQUENCE [LARGE SCALE GENOMIC DNA]</scope>
    <source>
        <strain evidence="8 9">LEV6574</strain>
    </source>
</reference>
<accession>A0A507D4E2</accession>
<feature type="region of interest" description="Disordered" evidence="5">
    <location>
        <begin position="416"/>
        <end position="439"/>
    </location>
</feature>
<evidence type="ECO:0000256" key="2">
    <source>
        <dbReference type="ARBA" id="ARBA00022664"/>
    </source>
</evidence>
<dbReference type="PANTHER" id="PTHR14212:SF0">
    <property type="entry name" value="U4_U6 SMALL NUCLEAR RIBONUCLEOPROTEIN PRP3"/>
    <property type="match status" value="1"/>
</dbReference>
<evidence type="ECO:0000313" key="8">
    <source>
        <dbReference type="EMBL" id="TPX46110.1"/>
    </source>
</evidence>
<feature type="domain" description="Small nuclear ribonucleoprotein Prp3 C-terminal" evidence="6">
    <location>
        <begin position="449"/>
        <end position="590"/>
    </location>
</feature>
<organism evidence="8 9">
    <name type="scientific">Synchytrium endobioticum</name>
    <dbReference type="NCBI Taxonomy" id="286115"/>
    <lineage>
        <taxon>Eukaryota</taxon>
        <taxon>Fungi</taxon>
        <taxon>Fungi incertae sedis</taxon>
        <taxon>Chytridiomycota</taxon>
        <taxon>Chytridiomycota incertae sedis</taxon>
        <taxon>Chytridiomycetes</taxon>
        <taxon>Synchytriales</taxon>
        <taxon>Synchytriaceae</taxon>
        <taxon>Synchytrium</taxon>
    </lineage>
</organism>
<dbReference type="VEuPathDB" id="FungiDB:SeMB42_g06491"/>
<dbReference type="InterPro" id="IPR013881">
    <property type="entry name" value="Pre-mRNA_splic_Prp3_dom"/>
</dbReference>
<evidence type="ECO:0000256" key="3">
    <source>
        <dbReference type="ARBA" id="ARBA00023187"/>
    </source>
</evidence>
<sequence>MSSIDGRKRPATNGEAVQPDAKRPKSDGVPAANGTNGIPDKASLEALLAQKRAEISAKAAIMLKNAGSLASLSDSTTATPAQSSTVNAKNFSIPVDLADLQARINEARARVSASLTSAVTIGAIPGVTIDKTKRGLKADFFPGLDLTTGSLNLNNIRANIPKASFATTKANIRASAALEKPIAVTPVAEETKKELKMETPVIETDPLKNPYFDPSLAASVQPKMRARKAFHFVRPGQYVEEANKARANAQLELLKKTIAESVKKTGLETELELVSDLAIRKEPPPVVEWWDLPLLPSESYADVESGRYRQVFKEDSEIVSNLIHHPARLDPPAENTAPIVRPLMLTKKEQKKLRRQRRLEAQKEKMDKIRIGLLPPDAPKLRIANLMRVLGTEAVQDPTKVEATVRAQMKARQVNAAAHDAAQKLTDEQRKDKKRRKLQEDTSLSVDVAVFRINHLDNRQHKFKVDNNATQLHLTGCVIVYSGFCLVVVEGGPKGIKKYKKLLLRRIKWGDNGVGPVKDEEDDDEEEEEEDDGELDNISGKKGGNQCVLVWEGEVKQRAFERFVFFKAPTEGRAREILEPKQVMHYWDAAKNWVPEAM</sequence>
<dbReference type="CDD" id="cd24162">
    <property type="entry name" value="Prp3_C"/>
    <property type="match status" value="1"/>
</dbReference>
<evidence type="ECO:0000259" key="6">
    <source>
        <dbReference type="Pfam" id="PF06544"/>
    </source>
</evidence>
<evidence type="ECO:0000256" key="1">
    <source>
        <dbReference type="ARBA" id="ARBA00004123"/>
    </source>
</evidence>
<gene>
    <name evidence="8" type="ORF">SeLEV6574_g03406</name>
</gene>
<name>A0A507D4E2_9FUNG</name>
<feature type="compositionally biased region" description="Acidic residues" evidence="5">
    <location>
        <begin position="519"/>
        <end position="535"/>
    </location>
</feature>
<keyword evidence="3" id="KW-0508">mRNA splicing</keyword>
<dbReference type="AlphaFoldDB" id="A0A507D4E2"/>
<protein>
    <submittedName>
        <fullName evidence="8">Uncharacterized protein</fullName>
    </submittedName>
</protein>
<dbReference type="InterPro" id="IPR027104">
    <property type="entry name" value="Prp3"/>
</dbReference>
<dbReference type="OrthoDB" id="10264544at2759"/>
<evidence type="ECO:0000313" key="9">
    <source>
        <dbReference type="Proteomes" id="UP000320475"/>
    </source>
</evidence>
<feature type="compositionally biased region" description="Basic and acidic residues" evidence="5">
    <location>
        <begin position="421"/>
        <end position="431"/>
    </location>
</feature>
<keyword evidence="4" id="KW-0539">Nucleus</keyword>
<dbReference type="GO" id="GO:0000398">
    <property type="term" value="P:mRNA splicing, via spliceosome"/>
    <property type="evidence" value="ECO:0007669"/>
    <property type="project" value="InterPro"/>
</dbReference>
<dbReference type="Pfam" id="PF08572">
    <property type="entry name" value="PRP3"/>
    <property type="match status" value="1"/>
</dbReference>
<dbReference type="Proteomes" id="UP000320475">
    <property type="component" value="Unassembled WGS sequence"/>
</dbReference>